<reference evidence="2" key="1">
    <citation type="submission" date="2022-10" db="EMBL/GenBank/DDBJ databases">
        <title>Tapping the CABI collections for fungal endophytes: first genome assemblies for Collariella, Neodidymelliopsis, Ascochyta clinopodiicola, Didymella pomorum, Didymosphaeria variabile, Neocosmospora piperis and Neocucurbitaria cava.</title>
        <authorList>
            <person name="Hill R."/>
        </authorList>
    </citation>
    <scope>NUCLEOTIDE SEQUENCE</scope>
    <source>
        <strain evidence="2">IMI 355091</strain>
    </source>
</reference>
<dbReference type="EMBL" id="JAPEVA010000118">
    <property type="protein sequence ID" value="KAJ4398905.1"/>
    <property type="molecule type" value="Genomic_DNA"/>
</dbReference>
<sequence>MDPPSLPPSPTKLAMSPSMPVFPSSPERTKTSLGDAFVLSPSATRRGSRSGSPLREGSPLRSSHRRTDSEGSVAGLATMFETLEVKDPREARDRYMALLAKEKAKFEKIENEYKISASRKELRIEELKNELKTAKDDLEIAVSRDAFEKERKAHKANVAKWEKVFKEREEAWKVSNAKLSELDYSNKHLEAKNREYKKRYMEKDKELLRKSGQVPTLQAKIQGLERNIKRAESDVKFKTEEAAKYQSQLYSVEVELEGVTARLQEEIQTLKDRLRLVESERDALKASKPEEDVHEVAVEGRLQLPVSTNDEQDELRSPICSPRKPRNGQHDDEDKENQSPRKRAVDLHFLQQELAAERRYRSRAEDQIEFMKMECQFQCCSCRIAENKSKTFIHDNSFAAQMEVIKASVPALTPPASDNGDDAMDVEMNEPTASRPYTPPPEEHTSEHTVVVQPQDEEAEKYTVFSPTTGTFKKIPSPLKALPKRSLSRQSGRESSHSTTRFSDARSQVAGLDAAFEYEPESVHHEVVERSKSAMDIAIHEDDSDEEMEPPTPVATGPGTPYVTKTTTTTIPIAFSPATPAPRPGKQLMSPFTIGHGAANGRTPVLGELQLNNVPFDREAALQAIRERRGRARSMAEGTGTPMKQMLEGTKERRDISAPVSRIGISRSQSRGRGRL</sequence>
<feature type="compositionally biased region" description="Basic and acidic residues" evidence="1">
    <location>
        <begin position="282"/>
        <end position="298"/>
    </location>
</feature>
<dbReference type="Gene3D" id="1.10.287.1490">
    <property type="match status" value="1"/>
</dbReference>
<feature type="compositionally biased region" description="Low complexity" evidence="1">
    <location>
        <begin position="15"/>
        <end position="26"/>
    </location>
</feature>
<feature type="compositionally biased region" description="Pro residues" evidence="1">
    <location>
        <begin position="1"/>
        <end position="10"/>
    </location>
</feature>
<feature type="region of interest" description="Disordered" evidence="1">
    <location>
        <begin position="282"/>
        <end position="346"/>
    </location>
</feature>
<feature type="compositionally biased region" description="Acidic residues" evidence="1">
    <location>
        <begin position="419"/>
        <end position="428"/>
    </location>
</feature>
<evidence type="ECO:0000256" key="1">
    <source>
        <dbReference type="SAM" id="MobiDB-lite"/>
    </source>
</evidence>
<feature type="region of interest" description="Disordered" evidence="1">
    <location>
        <begin position="475"/>
        <end position="504"/>
    </location>
</feature>
<dbReference type="PANTHER" id="PTHR42041:SF1">
    <property type="entry name" value="DNA ENDONUCLEASE ACTIVATOR CTP1 C-TERMINAL DOMAIN-CONTAINING PROTEIN"/>
    <property type="match status" value="1"/>
</dbReference>
<protein>
    <submittedName>
        <fullName evidence="2">Uncharacterized protein</fullName>
    </submittedName>
</protein>
<evidence type="ECO:0000313" key="3">
    <source>
        <dbReference type="Proteomes" id="UP001140510"/>
    </source>
</evidence>
<feature type="region of interest" description="Disordered" evidence="1">
    <location>
        <begin position="629"/>
        <end position="676"/>
    </location>
</feature>
<dbReference type="OrthoDB" id="4495335at2759"/>
<feature type="region of interest" description="Disordered" evidence="1">
    <location>
        <begin position="413"/>
        <end position="445"/>
    </location>
</feature>
<feature type="region of interest" description="Disordered" evidence="1">
    <location>
        <begin position="1"/>
        <end position="73"/>
    </location>
</feature>
<feature type="compositionally biased region" description="Polar residues" evidence="1">
    <location>
        <begin position="41"/>
        <end position="51"/>
    </location>
</feature>
<organism evidence="2 3">
    <name type="scientific">Didymella pomorum</name>
    <dbReference type="NCBI Taxonomy" id="749634"/>
    <lineage>
        <taxon>Eukaryota</taxon>
        <taxon>Fungi</taxon>
        <taxon>Dikarya</taxon>
        <taxon>Ascomycota</taxon>
        <taxon>Pezizomycotina</taxon>
        <taxon>Dothideomycetes</taxon>
        <taxon>Pleosporomycetidae</taxon>
        <taxon>Pleosporales</taxon>
        <taxon>Pleosporineae</taxon>
        <taxon>Didymellaceae</taxon>
        <taxon>Didymella</taxon>
    </lineage>
</organism>
<proteinExistence type="predicted"/>
<name>A0A9W9D434_9PLEO</name>
<gene>
    <name evidence="2" type="ORF">N0V91_009859</name>
</gene>
<feature type="region of interest" description="Disordered" evidence="1">
    <location>
        <begin position="542"/>
        <end position="562"/>
    </location>
</feature>
<dbReference type="PANTHER" id="PTHR42041">
    <property type="entry name" value="DNA ENDONUCLEASE ACTIVATOR CTP1 C-TERMINAL DOMAIN-CONTAINING PROTEIN"/>
    <property type="match status" value="1"/>
</dbReference>
<dbReference type="Proteomes" id="UP001140510">
    <property type="component" value="Unassembled WGS sequence"/>
</dbReference>
<keyword evidence="3" id="KW-1185">Reference proteome</keyword>
<feature type="compositionally biased region" description="Basic and acidic residues" evidence="1">
    <location>
        <begin position="328"/>
        <end position="346"/>
    </location>
</feature>
<evidence type="ECO:0000313" key="2">
    <source>
        <dbReference type="EMBL" id="KAJ4398905.1"/>
    </source>
</evidence>
<dbReference type="AlphaFoldDB" id="A0A9W9D434"/>
<accession>A0A9W9D434</accession>
<comment type="caution">
    <text evidence="2">The sequence shown here is derived from an EMBL/GenBank/DDBJ whole genome shotgun (WGS) entry which is preliminary data.</text>
</comment>